<evidence type="ECO:0000256" key="4">
    <source>
        <dbReference type="ARBA" id="ARBA00022490"/>
    </source>
</evidence>
<keyword evidence="5 10" id="KW-0028">Amino-acid biosynthesis</keyword>
<dbReference type="PANTHER" id="PTHR42945">
    <property type="entry name" value="HISTIDINE BIOSYNTHESIS BIFUNCTIONAL PROTEIN"/>
    <property type="match status" value="1"/>
</dbReference>
<dbReference type="UniPathway" id="UPA00031">
    <property type="reaction ID" value="UER00007"/>
</dbReference>
<organism evidence="11 12">
    <name type="scientific">Clostridium ljungdahlii</name>
    <dbReference type="NCBI Taxonomy" id="1538"/>
    <lineage>
        <taxon>Bacteria</taxon>
        <taxon>Bacillati</taxon>
        <taxon>Bacillota</taxon>
        <taxon>Clostridia</taxon>
        <taxon>Eubacteriales</taxon>
        <taxon>Clostridiaceae</taxon>
        <taxon>Clostridium</taxon>
    </lineage>
</organism>
<comment type="catalytic activity">
    <reaction evidence="1 10">
        <text>1-(5-phospho-beta-D-ribosyl)-ATP + H2O = 1-(5-phospho-beta-D-ribosyl)-5'-AMP + diphosphate + H(+)</text>
        <dbReference type="Rhea" id="RHEA:22828"/>
        <dbReference type="ChEBI" id="CHEBI:15377"/>
        <dbReference type="ChEBI" id="CHEBI:15378"/>
        <dbReference type="ChEBI" id="CHEBI:33019"/>
        <dbReference type="ChEBI" id="CHEBI:59457"/>
        <dbReference type="ChEBI" id="CHEBI:73183"/>
        <dbReference type="EC" id="3.6.1.31"/>
    </reaction>
</comment>
<evidence type="ECO:0000256" key="7">
    <source>
        <dbReference type="ARBA" id="ARBA00022801"/>
    </source>
</evidence>
<dbReference type="GO" id="GO:0004636">
    <property type="term" value="F:phosphoribosyl-ATP diphosphatase activity"/>
    <property type="evidence" value="ECO:0007669"/>
    <property type="project" value="UniProtKB-UniRule"/>
</dbReference>
<dbReference type="HAMAP" id="MF_01020">
    <property type="entry name" value="HisE"/>
    <property type="match status" value="1"/>
</dbReference>
<comment type="caution">
    <text evidence="11">The sequence shown here is derived from an EMBL/GenBank/DDBJ whole genome shotgun (WGS) entry which is preliminary data.</text>
</comment>
<evidence type="ECO:0000256" key="5">
    <source>
        <dbReference type="ARBA" id="ARBA00022605"/>
    </source>
</evidence>
<dbReference type="GO" id="GO:0005737">
    <property type="term" value="C:cytoplasm"/>
    <property type="evidence" value="ECO:0007669"/>
    <property type="project" value="UniProtKB-SubCell"/>
</dbReference>
<dbReference type="Proteomes" id="UP000077407">
    <property type="component" value="Unassembled WGS sequence"/>
</dbReference>
<dbReference type="GO" id="GO:0005524">
    <property type="term" value="F:ATP binding"/>
    <property type="evidence" value="ECO:0007669"/>
    <property type="project" value="UniProtKB-KW"/>
</dbReference>
<keyword evidence="6 10" id="KW-0547">Nucleotide-binding</keyword>
<dbReference type="InterPro" id="IPR008179">
    <property type="entry name" value="HisE"/>
</dbReference>
<dbReference type="EC" id="3.6.1.31" evidence="10"/>
<evidence type="ECO:0000256" key="1">
    <source>
        <dbReference type="ARBA" id="ARBA00001460"/>
    </source>
</evidence>
<evidence type="ECO:0000256" key="3">
    <source>
        <dbReference type="ARBA" id="ARBA00005204"/>
    </source>
</evidence>
<dbReference type="OrthoDB" id="9795769at2"/>
<keyword evidence="7 10" id="KW-0378">Hydrolase</keyword>
<protein>
    <recommendedName>
        <fullName evidence="10">Phosphoribosyl-ATP pyrophosphatase</fullName>
        <shortName evidence="10">PRA-PH</shortName>
        <ecNumber evidence="10">3.6.1.31</ecNumber>
    </recommendedName>
</protein>
<evidence type="ECO:0000256" key="8">
    <source>
        <dbReference type="ARBA" id="ARBA00022840"/>
    </source>
</evidence>
<dbReference type="PATRIC" id="fig|1538.10.peg.3785"/>
<keyword evidence="8 10" id="KW-0067">ATP-binding</keyword>
<keyword evidence="9 10" id="KW-0368">Histidine biosynthesis</keyword>
<dbReference type="EMBL" id="LITT01000062">
    <property type="protein sequence ID" value="OAA83378.1"/>
    <property type="molecule type" value="Genomic_DNA"/>
</dbReference>
<evidence type="ECO:0000313" key="11">
    <source>
        <dbReference type="EMBL" id="OAA83378.1"/>
    </source>
</evidence>
<evidence type="ECO:0000313" key="12">
    <source>
        <dbReference type="Proteomes" id="UP000077407"/>
    </source>
</evidence>
<evidence type="ECO:0000256" key="10">
    <source>
        <dbReference type="HAMAP-Rule" id="MF_01020"/>
    </source>
</evidence>
<evidence type="ECO:0000256" key="6">
    <source>
        <dbReference type="ARBA" id="ARBA00022741"/>
    </source>
</evidence>
<evidence type="ECO:0000256" key="9">
    <source>
        <dbReference type="ARBA" id="ARBA00023102"/>
    </source>
</evidence>
<dbReference type="Pfam" id="PF01503">
    <property type="entry name" value="PRA-PH"/>
    <property type="match status" value="1"/>
</dbReference>
<dbReference type="RefSeq" id="WP_063556952.1">
    <property type="nucleotide sequence ID" value="NZ_LITT01000062.1"/>
</dbReference>
<dbReference type="SUPFAM" id="SSF101386">
    <property type="entry name" value="all-alpha NTP pyrophosphatases"/>
    <property type="match status" value="1"/>
</dbReference>
<keyword evidence="4 10" id="KW-0963">Cytoplasm</keyword>
<reference evidence="11 12" key="1">
    <citation type="journal article" date="2015" name="Biotechnol. Bioeng.">
        <title>Genome sequence and phenotypic characterization of Caulobacter segnis.</title>
        <authorList>
            <person name="Patel S."/>
            <person name="Fletcher B."/>
            <person name="Scott D.C."/>
            <person name="Ely B."/>
        </authorList>
    </citation>
    <scope>NUCLEOTIDE SEQUENCE [LARGE SCALE GENOMIC DNA]</scope>
    <source>
        <strain evidence="11 12">ERI-2</strain>
    </source>
</reference>
<accession>A0A162L299</accession>
<comment type="similarity">
    <text evidence="10">Belongs to the PRA-PH family.</text>
</comment>
<gene>
    <name evidence="10 11" type="primary">hisE</name>
    <name evidence="11" type="ORF">WY13_03706</name>
</gene>
<comment type="subcellular location">
    <subcellularLocation>
        <location evidence="2 10">Cytoplasm</location>
    </subcellularLocation>
</comment>
<dbReference type="NCBIfam" id="TIGR03188">
    <property type="entry name" value="histidine_hisI"/>
    <property type="match status" value="1"/>
</dbReference>
<name>A0A162L299_9CLOT</name>
<dbReference type="AlphaFoldDB" id="A0A162L299"/>
<dbReference type="InterPro" id="IPR021130">
    <property type="entry name" value="PRib-ATP_PPHydrolase-like"/>
</dbReference>
<proteinExistence type="inferred from homology"/>
<dbReference type="CDD" id="cd11534">
    <property type="entry name" value="NTP-PPase_HisIE_like"/>
    <property type="match status" value="1"/>
</dbReference>
<dbReference type="Gene3D" id="1.10.287.1080">
    <property type="entry name" value="MazG-like"/>
    <property type="match status" value="1"/>
</dbReference>
<sequence length="111" mass="12898">MEFQSILEELSKVIEERKVDPIEGSYTSYLFKEGLDKILKKVGEESAEVIIASKNNDKKEEVYEICDLIYHLLVLMSNQNITLDDLSEELGKRRQKICNKKPERNIIEGIH</sequence>
<dbReference type="PANTHER" id="PTHR42945:SF9">
    <property type="entry name" value="HISTIDINE BIOSYNTHESIS BIFUNCTIONAL PROTEIN HISIE"/>
    <property type="match status" value="1"/>
</dbReference>
<dbReference type="GO" id="GO:0000105">
    <property type="term" value="P:L-histidine biosynthetic process"/>
    <property type="evidence" value="ECO:0007669"/>
    <property type="project" value="UniProtKB-UniRule"/>
</dbReference>
<evidence type="ECO:0000256" key="2">
    <source>
        <dbReference type="ARBA" id="ARBA00004496"/>
    </source>
</evidence>
<comment type="pathway">
    <text evidence="3 10">Amino-acid biosynthesis; L-histidine biosynthesis; L-histidine from 5-phospho-alpha-D-ribose 1-diphosphate: step 2/9.</text>
</comment>